<protein>
    <submittedName>
        <fullName evidence="14">MOSC N-terminal beta barrel domain-containing protein</fullName>
    </submittedName>
</protein>
<keyword evidence="9" id="KW-0411">Iron-sulfur</keyword>
<keyword evidence="8" id="KW-0408">Iron</keyword>
<geneLocation type="plasmid" evidence="14">
    <name>p-HB236076</name>
</geneLocation>
<comment type="similarity">
    <text evidence="10">In the N-terminal section; belongs to the FAD-binding oxidoreductase type 6 family.</text>
</comment>
<dbReference type="Pfam" id="PF03476">
    <property type="entry name" value="MOSC_N"/>
    <property type="match status" value="1"/>
</dbReference>
<feature type="domain" description="2Fe-2S ferredoxin-type" evidence="11">
    <location>
        <begin position="518"/>
        <end position="603"/>
    </location>
</feature>
<dbReference type="Pfam" id="PF00111">
    <property type="entry name" value="Fer2"/>
    <property type="match status" value="1"/>
</dbReference>
<evidence type="ECO:0000256" key="8">
    <source>
        <dbReference type="ARBA" id="ARBA00023004"/>
    </source>
</evidence>
<dbReference type="SUPFAM" id="SSF54292">
    <property type="entry name" value="2Fe-2S ferredoxin-like"/>
    <property type="match status" value="1"/>
</dbReference>
<feature type="domain" description="FAD-binding FR-type" evidence="13">
    <location>
        <begin position="277"/>
        <end position="380"/>
    </location>
</feature>
<dbReference type="Gene3D" id="3.40.50.80">
    <property type="entry name" value="Nucleotide-binding domain of ferredoxin-NADP reductase (FNR) module"/>
    <property type="match status" value="1"/>
</dbReference>
<dbReference type="PROSITE" id="PS00197">
    <property type="entry name" value="2FE2S_FER_1"/>
    <property type="match status" value="1"/>
</dbReference>
<evidence type="ECO:0000256" key="9">
    <source>
        <dbReference type="ARBA" id="ARBA00023014"/>
    </source>
</evidence>
<evidence type="ECO:0000259" key="13">
    <source>
        <dbReference type="PROSITE" id="PS51384"/>
    </source>
</evidence>
<dbReference type="Gene3D" id="3.10.20.30">
    <property type="match status" value="1"/>
</dbReference>
<dbReference type="InterPro" id="IPR011037">
    <property type="entry name" value="Pyrv_Knase-like_insert_dom_sf"/>
</dbReference>
<organism evidence="14">
    <name type="scientific">Vibrio sp. HB236076</name>
    <dbReference type="NCBI Taxonomy" id="3232307"/>
    <lineage>
        <taxon>Bacteria</taxon>
        <taxon>Pseudomonadati</taxon>
        <taxon>Pseudomonadota</taxon>
        <taxon>Gammaproteobacteria</taxon>
        <taxon>Vibrionales</taxon>
        <taxon>Vibrionaceae</taxon>
        <taxon>Vibrio</taxon>
    </lineage>
</organism>
<dbReference type="CDD" id="cd00207">
    <property type="entry name" value="fer2"/>
    <property type="match status" value="1"/>
</dbReference>
<evidence type="ECO:0000256" key="10">
    <source>
        <dbReference type="ARBA" id="ARBA00061434"/>
    </source>
</evidence>
<gene>
    <name evidence="14" type="ORF">AB0763_15090</name>
</gene>
<comment type="cofactor">
    <cofactor evidence="1">
        <name>FAD</name>
        <dbReference type="ChEBI" id="CHEBI:57692"/>
    </cofactor>
</comment>
<evidence type="ECO:0000256" key="7">
    <source>
        <dbReference type="ARBA" id="ARBA00023002"/>
    </source>
</evidence>
<keyword evidence="3" id="KW-0812">Transmembrane</keyword>
<dbReference type="InterPro" id="IPR017927">
    <property type="entry name" value="FAD-bd_FR_type"/>
</dbReference>
<dbReference type="InterPro" id="IPR005302">
    <property type="entry name" value="MoCF_Sase_C"/>
</dbReference>
<keyword evidence="14" id="KW-0614">Plasmid</keyword>
<dbReference type="KEGG" id="vih:AB0763_15090"/>
<dbReference type="RefSeq" id="WP_306099267.1">
    <property type="nucleotide sequence ID" value="NZ_CP162602.1"/>
</dbReference>
<dbReference type="SUPFAM" id="SSF63380">
    <property type="entry name" value="Riboflavin synthase domain-like"/>
    <property type="match status" value="1"/>
</dbReference>
<dbReference type="InterPro" id="IPR001433">
    <property type="entry name" value="OxRdtase_FAD/NAD-bd"/>
</dbReference>
<evidence type="ECO:0000256" key="6">
    <source>
        <dbReference type="ARBA" id="ARBA00022827"/>
    </source>
</evidence>
<dbReference type="PANTHER" id="PTHR47354:SF6">
    <property type="entry name" value="NADH OXIDOREDUCTASE HCR"/>
    <property type="match status" value="1"/>
</dbReference>
<dbReference type="AlphaFoldDB" id="A0AB39HIY4"/>
<dbReference type="GO" id="GO:0030170">
    <property type="term" value="F:pyridoxal phosphate binding"/>
    <property type="evidence" value="ECO:0007669"/>
    <property type="project" value="InterPro"/>
</dbReference>
<reference evidence="14" key="1">
    <citation type="submission" date="2024-07" db="EMBL/GenBank/DDBJ databases">
        <title>Genome Analysis of a Potential Novel Vibrio Species Secreting pH- and Thermo-stable Alginate Lyase and its Application in Producing Alginate Oligosaccharides.</title>
        <authorList>
            <person name="Huang H."/>
            <person name="Bao K."/>
        </authorList>
    </citation>
    <scope>NUCLEOTIDE SEQUENCE</scope>
    <source>
        <strain evidence="14">HB236076</strain>
        <plasmid evidence="14">p-HB236076</plasmid>
    </source>
</reference>
<dbReference type="PANTHER" id="PTHR47354">
    <property type="entry name" value="NADH OXIDOREDUCTASE HCR"/>
    <property type="match status" value="1"/>
</dbReference>
<proteinExistence type="inferred from homology"/>
<dbReference type="InterPro" id="IPR017938">
    <property type="entry name" value="Riboflavin_synthase-like_b-brl"/>
</dbReference>
<dbReference type="InterPro" id="IPR036010">
    <property type="entry name" value="2Fe-2S_ferredoxin-like_sf"/>
</dbReference>
<evidence type="ECO:0000259" key="11">
    <source>
        <dbReference type="PROSITE" id="PS51085"/>
    </source>
</evidence>
<dbReference type="InterPro" id="IPR012675">
    <property type="entry name" value="Beta-grasp_dom_sf"/>
</dbReference>
<dbReference type="InterPro" id="IPR005303">
    <property type="entry name" value="MOCOS_middle"/>
</dbReference>
<dbReference type="InterPro" id="IPR006058">
    <property type="entry name" value="2Fe2S_fd_BS"/>
</dbReference>
<dbReference type="PROSITE" id="PS51384">
    <property type="entry name" value="FAD_FR"/>
    <property type="match status" value="1"/>
</dbReference>
<name>A0AB39HIY4_9VIBR</name>
<dbReference type="GO" id="GO:0030151">
    <property type="term" value="F:molybdenum ion binding"/>
    <property type="evidence" value="ECO:0007669"/>
    <property type="project" value="InterPro"/>
</dbReference>
<dbReference type="GO" id="GO:0016491">
    <property type="term" value="F:oxidoreductase activity"/>
    <property type="evidence" value="ECO:0007669"/>
    <property type="project" value="UniProtKB-KW"/>
</dbReference>
<keyword evidence="5" id="KW-0479">Metal-binding</keyword>
<dbReference type="InterPro" id="IPR039261">
    <property type="entry name" value="FNR_nucleotide-bd"/>
</dbReference>
<keyword evidence="7" id="KW-0560">Oxidoreductase</keyword>
<dbReference type="Pfam" id="PF00970">
    <property type="entry name" value="FAD_binding_6"/>
    <property type="match status" value="1"/>
</dbReference>
<evidence type="ECO:0000256" key="5">
    <source>
        <dbReference type="ARBA" id="ARBA00022723"/>
    </source>
</evidence>
<dbReference type="SUPFAM" id="SSF52343">
    <property type="entry name" value="Ferredoxin reductase-like, C-terminal NADP-linked domain"/>
    <property type="match status" value="1"/>
</dbReference>
<keyword evidence="2" id="KW-0285">Flavoprotein</keyword>
<dbReference type="PRINTS" id="PR00410">
    <property type="entry name" value="PHEHYDRXLASE"/>
</dbReference>
<evidence type="ECO:0000313" key="14">
    <source>
        <dbReference type="EMBL" id="XDK27088.1"/>
    </source>
</evidence>
<keyword evidence="3" id="KW-0472">Membrane</keyword>
<evidence type="ECO:0000256" key="4">
    <source>
        <dbReference type="ARBA" id="ARBA00022714"/>
    </source>
</evidence>
<dbReference type="GO" id="GO:0051537">
    <property type="term" value="F:2 iron, 2 sulfur cluster binding"/>
    <property type="evidence" value="ECO:0007669"/>
    <property type="project" value="UniProtKB-KW"/>
</dbReference>
<evidence type="ECO:0000256" key="1">
    <source>
        <dbReference type="ARBA" id="ARBA00001974"/>
    </source>
</evidence>
<dbReference type="EMBL" id="CP162602">
    <property type="protein sequence ID" value="XDK27088.1"/>
    <property type="molecule type" value="Genomic_DNA"/>
</dbReference>
<evidence type="ECO:0000256" key="2">
    <source>
        <dbReference type="ARBA" id="ARBA00022630"/>
    </source>
</evidence>
<dbReference type="InterPro" id="IPR001041">
    <property type="entry name" value="2Fe-2S_ferredoxin-type"/>
</dbReference>
<dbReference type="PROSITE" id="PS51085">
    <property type="entry name" value="2FE2S_FER_2"/>
    <property type="match status" value="1"/>
</dbReference>
<dbReference type="PROSITE" id="PS51340">
    <property type="entry name" value="MOSC"/>
    <property type="match status" value="1"/>
</dbReference>
<feature type="domain" description="MOSC" evidence="12">
    <location>
        <begin position="114"/>
        <end position="264"/>
    </location>
</feature>
<dbReference type="InterPro" id="IPR050415">
    <property type="entry name" value="MRET"/>
</dbReference>
<accession>A0AB39HIY4</accession>
<dbReference type="Pfam" id="PF00175">
    <property type="entry name" value="NAD_binding_1"/>
    <property type="match status" value="1"/>
</dbReference>
<keyword evidence="4" id="KW-0001">2Fe-2S</keyword>
<keyword evidence="6" id="KW-0274">FAD</keyword>
<sequence length="603" mass="67820">MSLPRLSNIIVYPIKSTSGVRQSRSWVEKQGLAFDRRFMLATADGKMVTARVYPELVSVNAVIVADGLIVSADDRPALTLNFDEFVPDLHTVTVWSDTFEAHRTTPQADQWFSDLLGQEVYLLFTGRVSKRIRPKLGHAVSFADGYPLLLIGEASLNELNERSSEIHQMAQFRPNLVVKTTEAFVEDRWKTVQIGDVLFDVVKPCERCILTTVDVDKAAFKPSKEPLKTLSQFRLSAKGGVFFGQNLVAKNEGMIQEGDEVKVLEWQTPEPYQDLQQKPLTLTCEDTYPLTHDMMSFDFSLPENTNWSYQAGQHVAIEVMIDGERHRRHYSLSGEPDLNHGVQITVKKQDDGLVSRYLHEHFSPGQSIKVWPPQGEFILPKSVTKPLLFLSAGSGITPMMPMLFQLFEQGYSSPVHFIHQCRDEQDMVWRNRLALLEQVWPSLTVEYILSQPSSSWRGQHGRLALAHLSGIPAIDEYGVYLCGPAGFRQVSRRFLEALGVRDIQEEQFGYQAQQAPLKEFELTCEGKRYTIDNQTSLLAQAEKMGLPIASSCRAGFCGSCKVKLKSGKVIQPDSLLGLTTLQRLQGFVLACSCIADSDIEIER</sequence>
<dbReference type="Pfam" id="PF03473">
    <property type="entry name" value="MOSC"/>
    <property type="match status" value="1"/>
</dbReference>
<evidence type="ECO:0000256" key="3">
    <source>
        <dbReference type="ARBA" id="ARBA00022692"/>
    </source>
</evidence>
<dbReference type="InterPro" id="IPR008333">
    <property type="entry name" value="Cbr1-like_FAD-bd_dom"/>
</dbReference>
<dbReference type="SUPFAM" id="SSF50800">
    <property type="entry name" value="PK beta-barrel domain-like"/>
    <property type="match status" value="1"/>
</dbReference>
<dbReference type="Gene3D" id="2.40.30.10">
    <property type="entry name" value="Translation factors"/>
    <property type="match status" value="1"/>
</dbReference>
<evidence type="ECO:0000259" key="12">
    <source>
        <dbReference type="PROSITE" id="PS51340"/>
    </source>
</evidence>
<dbReference type="SUPFAM" id="SSF141673">
    <property type="entry name" value="MOSC N-terminal domain-like"/>
    <property type="match status" value="1"/>
</dbReference>